<evidence type="ECO:0000313" key="5">
    <source>
        <dbReference type="Proteomes" id="UP001153269"/>
    </source>
</evidence>
<dbReference type="CDD" id="cd19941">
    <property type="entry name" value="TIL"/>
    <property type="match status" value="1"/>
</dbReference>
<dbReference type="InterPro" id="IPR014853">
    <property type="entry name" value="VWF/SSPO/ZAN-like_Cys-rich_dom"/>
</dbReference>
<evidence type="ECO:0000256" key="2">
    <source>
        <dbReference type="ARBA" id="ARBA00023180"/>
    </source>
</evidence>
<proteinExistence type="predicted"/>
<evidence type="ECO:0000256" key="1">
    <source>
        <dbReference type="ARBA" id="ARBA00023157"/>
    </source>
</evidence>
<feature type="domain" description="VWFD" evidence="3">
    <location>
        <begin position="48"/>
        <end position="231"/>
    </location>
</feature>
<dbReference type="PROSITE" id="PS51233">
    <property type="entry name" value="VWFD"/>
    <property type="match status" value="1"/>
</dbReference>
<accession>A0A9N7U2Q2</accession>
<dbReference type="InterPro" id="IPR050780">
    <property type="entry name" value="Mucin_vWF_Thrombospondin_sf"/>
</dbReference>
<comment type="caution">
    <text evidence="4">The sequence shown here is derived from an EMBL/GenBank/DDBJ whole genome shotgun (WGS) entry which is preliminary data.</text>
</comment>
<name>A0A9N7U2Q2_PLEPL</name>
<dbReference type="AlphaFoldDB" id="A0A9N7U2Q2"/>
<evidence type="ECO:0000313" key="4">
    <source>
        <dbReference type="EMBL" id="CAB1423415.1"/>
    </source>
</evidence>
<reference evidence="4" key="1">
    <citation type="submission" date="2020-03" db="EMBL/GenBank/DDBJ databases">
        <authorList>
            <person name="Weist P."/>
        </authorList>
    </citation>
    <scope>NUCLEOTIDE SEQUENCE</scope>
</reference>
<dbReference type="PANTHER" id="PTHR11339:SF406">
    <property type="entry name" value="MUCIN-5AC-LIKE"/>
    <property type="match status" value="1"/>
</dbReference>
<dbReference type="Pfam" id="PF00094">
    <property type="entry name" value="VWD"/>
    <property type="match status" value="1"/>
</dbReference>
<keyword evidence="5" id="KW-1185">Reference proteome</keyword>
<dbReference type="PANTHER" id="PTHR11339">
    <property type="entry name" value="EXTRACELLULAR MATRIX GLYCOPROTEIN RELATED"/>
    <property type="match status" value="1"/>
</dbReference>
<dbReference type="InterPro" id="IPR001846">
    <property type="entry name" value="VWF_type-D"/>
</dbReference>
<sequence>MAKCLENNTIEIVEYECPIPVPINCTNGHNATLVWDKYYCCQYYVCDCSCEGWGDPHYITFDGLFYSYQGNCTYVLMEEILPKHGLKIYVDNVYCDPTEDVSCPRSLIISYNSQMVKLINHNLMGAAQLEALKNGVRLKLPYSQNGIKILSSKLNMVLEIPRLEVVITFGITGFSIDLPFQYFGQNTQGHCGTCDNNQANDCRLPGGQLIESCAVMADYWPAEDLDKPKCEIPSVLPTKVPPPPPELIPCKPDSLCDLLRSSIFAACHPVVSIENFYRGCVYDSCHVSNPAVECTSLQTYAAACAQAGVCLNWRNHTTLCASDCPSNTVYKPCSPVEQPTCEDNPDEVMMNYATEGCFCPDGMKLFNKESGVCVDKCGCLDPEGIPREFDEQFEYKCQDCVCEESTKTVTCKPKVCPVPPEETCTGPGFILVNQTIRQTAVVFPLFANVKAALAQLTA</sequence>
<keyword evidence="1" id="KW-1015">Disulfide bond</keyword>
<dbReference type="EMBL" id="CADEAL010000655">
    <property type="protein sequence ID" value="CAB1423415.1"/>
    <property type="molecule type" value="Genomic_DNA"/>
</dbReference>
<dbReference type="Proteomes" id="UP001153269">
    <property type="component" value="Unassembled WGS sequence"/>
</dbReference>
<dbReference type="SUPFAM" id="SSF57567">
    <property type="entry name" value="Serine protease inhibitors"/>
    <property type="match status" value="1"/>
</dbReference>
<dbReference type="Pfam" id="PF08742">
    <property type="entry name" value="C8"/>
    <property type="match status" value="1"/>
</dbReference>
<organism evidence="4 5">
    <name type="scientific">Pleuronectes platessa</name>
    <name type="common">European plaice</name>
    <dbReference type="NCBI Taxonomy" id="8262"/>
    <lineage>
        <taxon>Eukaryota</taxon>
        <taxon>Metazoa</taxon>
        <taxon>Chordata</taxon>
        <taxon>Craniata</taxon>
        <taxon>Vertebrata</taxon>
        <taxon>Euteleostomi</taxon>
        <taxon>Actinopterygii</taxon>
        <taxon>Neopterygii</taxon>
        <taxon>Teleostei</taxon>
        <taxon>Neoteleostei</taxon>
        <taxon>Acanthomorphata</taxon>
        <taxon>Carangaria</taxon>
        <taxon>Pleuronectiformes</taxon>
        <taxon>Pleuronectoidei</taxon>
        <taxon>Pleuronectidae</taxon>
        <taxon>Pleuronectes</taxon>
    </lineage>
</organism>
<dbReference type="InterPro" id="IPR036084">
    <property type="entry name" value="Ser_inhib-like_sf"/>
</dbReference>
<gene>
    <name evidence="4" type="ORF">PLEPLA_LOCUS11335</name>
</gene>
<dbReference type="Gene3D" id="2.10.25.10">
    <property type="entry name" value="Laminin"/>
    <property type="match status" value="1"/>
</dbReference>
<keyword evidence="2" id="KW-0325">Glycoprotein</keyword>
<protein>
    <recommendedName>
        <fullName evidence="3">VWFD domain-containing protein</fullName>
    </recommendedName>
</protein>
<dbReference type="SMART" id="SM00832">
    <property type="entry name" value="C8"/>
    <property type="match status" value="1"/>
</dbReference>
<dbReference type="SMART" id="SM00216">
    <property type="entry name" value="VWD"/>
    <property type="match status" value="1"/>
</dbReference>
<evidence type="ECO:0000259" key="3">
    <source>
        <dbReference type="PROSITE" id="PS51233"/>
    </source>
</evidence>